<feature type="non-terminal residue" evidence="2">
    <location>
        <position position="1"/>
    </location>
</feature>
<dbReference type="EMBL" id="JAEFBK010000002">
    <property type="protein sequence ID" value="KAG7638125.1"/>
    <property type="molecule type" value="Genomic_DNA"/>
</dbReference>
<comment type="caution">
    <text evidence="2">The sequence shown here is derived from an EMBL/GenBank/DDBJ whole genome shotgun (WGS) entry which is preliminary data.</text>
</comment>
<feature type="signal peptide" evidence="1">
    <location>
        <begin position="1"/>
        <end position="26"/>
    </location>
</feature>
<evidence type="ECO:0000256" key="1">
    <source>
        <dbReference type="SAM" id="SignalP"/>
    </source>
</evidence>
<keyword evidence="1" id="KW-0732">Signal</keyword>
<evidence type="ECO:0008006" key="4">
    <source>
        <dbReference type="Google" id="ProtNLM"/>
    </source>
</evidence>
<protein>
    <recommendedName>
        <fullName evidence="4">Secreted protein</fullName>
    </recommendedName>
</protein>
<evidence type="ECO:0000313" key="2">
    <source>
        <dbReference type="EMBL" id="KAG7638125.1"/>
    </source>
</evidence>
<dbReference type="AlphaFoldDB" id="A0A8T2FPE1"/>
<keyword evidence="3" id="KW-1185">Reference proteome</keyword>
<organism evidence="2 3">
    <name type="scientific">Arabidopsis thaliana x Arabidopsis arenosa</name>
    <dbReference type="NCBI Taxonomy" id="1240361"/>
    <lineage>
        <taxon>Eukaryota</taxon>
        <taxon>Viridiplantae</taxon>
        <taxon>Streptophyta</taxon>
        <taxon>Embryophyta</taxon>
        <taxon>Tracheophyta</taxon>
        <taxon>Spermatophyta</taxon>
        <taxon>Magnoliopsida</taxon>
        <taxon>eudicotyledons</taxon>
        <taxon>Gunneridae</taxon>
        <taxon>Pentapetalae</taxon>
        <taxon>rosids</taxon>
        <taxon>malvids</taxon>
        <taxon>Brassicales</taxon>
        <taxon>Brassicaceae</taxon>
        <taxon>Camelineae</taxon>
        <taxon>Arabidopsis</taxon>
    </lineage>
</organism>
<gene>
    <name evidence="2" type="ORF">ISN45_At02g025990</name>
</gene>
<reference evidence="2 3" key="1">
    <citation type="submission" date="2020-12" db="EMBL/GenBank/DDBJ databases">
        <title>Concerted genomic and epigenomic changes stabilize Arabidopsis allopolyploids.</title>
        <authorList>
            <person name="Chen Z."/>
        </authorList>
    </citation>
    <scope>NUCLEOTIDE SEQUENCE [LARGE SCALE GENOMIC DNA]</scope>
    <source>
        <strain evidence="2">Allo738</strain>
        <tissue evidence="2">Leaf</tissue>
    </source>
</reference>
<feature type="non-terminal residue" evidence="2">
    <location>
        <position position="131"/>
    </location>
</feature>
<dbReference type="Proteomes" id="UP000694240">
    <property type="component" value="Chromosome 2"/>
</dbReference>
<sequence>CVREVWTKRIMPLLLMLLLKPKHMLTTRGHSGTRSGSVLFPGYRVYSGRRLRTIRVFLKFGSVSVRVRVDSVRVRFGFFRVVKWRTHSDNSKSRVRVRFGYFSGFSVRVFGSGYYAQAYLKHICTSLWRTF</sequence>
<feature type="chain" id="PRO_5035929259" description="Secreted protein" evidence="1">
    <location>
        <begin position="27"/>
        <end position="131"/>
    </location>
</feature>
<name>A0A8T2FPE1_9BRAS</name>
<accession>A0A8T2FPE1</accession>
<evidence type="ECO:0000313" key="3">
    <source>
        <dbReference type="Proteomes" id="UP000694240"/>
    </source>
</evidence>
<proteinExistence type="predicted"/>